<dbReference type="PROSITE" id="PS00630">
    <property type="entry name" value="IMP_2"/>
    <property type="match status" value="1"/>
</dbReference>
<feature type="binding site" evidence="6">
    <location>
        <position position="70"/>
    </location>
    <ligand>
        <name>Mg(2+)</name>
        <dbReference type="ChEBI" id="CHEBI:18420"/>
        <label>1</label>
    </ligand>
</feature>
<feature type="binding site" evidence="7">
    <location>
        <position position="216"/>
    </location>
    <ligand>
        <name>Mg(2+)</name>
        <dbReference type="ChEBI" id="CHEBI:18420"/>
        <label>1</label>
        <note>catalytic</note>
    </ligand>
</feature>
<comment type="cofactor">
    <cofactor evidence="6 7">
        <name>Mg(2+)</name>
        <dbReference type="ChEBI" id="CHEBI:18420"/>
    </cofactor>
</comment>
<evidence type="ECO:0000256" key="6">
    <source>
        <dbReference type="HAMAP-Rule" id="MF_02095"/>
    </source>
</evidence>
<reference evidence="8" key="2">
    <citation type="submission" date="2020-09" db="EMBL/GenBank/DDBJ databases">
        <authorList>
            <person name="Sun Q."/>
            <person name="Kim S."/>
        </authorList>
    </citation>
    <scope>NUCLEOTIDE SEQUENCE</scope>
    <source>
        <strain evidence="8">KCTC 42651</strain>
    </source>
</reference>
<keyword evidence="2 6" id="KW-1003">Cell membrane</keyword>
<evidence type="ECO:0000256" key="4">
    <source>
        <dbReference type="ARBA" id="ARBA00022801"/>
    </source>
</evidence>
<dbReference type="PRINTS" id="PR00377">
    <property type="entry name" value="IMPHPHTASES"/>
</dbReference>
<dbReference type="PANTHER" id="PTHR43028:SF5">
    <property type="entry name" value="3'(2'),5'-BISPHOSPHATE NUCLEOTIDASE 1"/>
    <property type="match status" value="1"/>
</dbReference>
<accession>A0A919CPT3</accession>
<dbReference type="GO" id="GO:0000103">
    <property type="term" value="P:sulfate assimilation"/>
    <property type="evidence" value="ECO:0007669"/>
    <property type="project" value="TreeGrafter"/>
</dbReference>
<evidence type="ECO:0000256" key="2">
    <source>
        <dbReference type="ARBA" id="ARBA00022475"/>
    </source>
</evidence>
<feature type="binding site" evidence="6">
    <location>
        <begin position="92"/>
        <end position="95"/>
    </location>
    <ligand>
        <name>substrate</name>
    </ligand>
</feature>
<dbReference type="EMBL" id="BMZS01000005">
    <property type="protein sequence ID" value="GHD50723.1"/>
    <property type="molecule type" value="Genomic_DNA"/>
</dbReference>
<protein>
    <recommendedName>
        <fullName evidence="6">3'(2'),5'-bisphosphate nucleotidase CysQ</fullName>
        <ecNumber evidence="6">3.1.3.7</ecNumber>
    </recommendedName>
    <alternativeName>
        <fullName evidence="6">3'(2'),5-bisphosphonucleoside 3'(2')-phosphohydrolase</fullName>
    </alternativeName>
    <alternativeName>
        <fullName evidence="6">3'-phosphoadenosine 5'-phosphate phosphatase</fullName>
        <shortName evidence="6">PAP phosphatase</shortName>
    </alternativeName>
</protein>
<dbReference type="EC" id="3.1.3.7" evidence="6"/>
<dbReference type="Gene3D" id="3.40.190.80">
    <property type="match status" value="1"/>
</dbReference>
<feature type="binding site" evidence="6 7">
    <location>
        <position position="93"/>
    </location>
    <ligand>
        <name>Mg(2+)</name>
        <dbReference type="ChEBI" id="CHEBI:18420"/>
        <label>2</label>
    </ligand>
</feature>
<keyword evidence="5 6" id="KW-0472">Membrane</keyword>
<comment type="similarity">
    <text evidence="1 6">Belongs to the inositol monophosphatase superfamily. CysQ family.</text>
</comment>
<keyword evidence="3 6" id="KW-0997">Cell inner membrane</keyword>
<evidence type="ECO:0000313" key="8">
    <source>
        <dbReference type="EMBL" id="GHD50723.1"/>
    </source>
</evidence>
<comment type="function">
    <text evidence="6">Converts adenosine-3',5'-bisphosphate (PAP) to AMP.</text>
</comment>
<comment type="subcellular location">
    <subcellularLocation>
        <location evidence="6">Cell inner membrane</location>
        <topology evidence="6">Peripheral membrane protein</topology>
        <orientation evidence="6">Cytoplasmic side</orientation>
    </subcellularLocation>
</comment>
<organism evidence="8 9">
    <name type="scientific">Thalassobaculum fulvum</name>
    <dbReference type="NCBI Taxonomy" id="1633335"/>
    <lineage>
        <taxon>Bacteria</taxon>
        <taxon>Pseudomonadati</taxon>
        <taxon>Pseudomonadota</taxon>
        <taxon>Alphaproteobacteria</taxon>
        <taxon>Rhodospirillales</taxon>
        <taxon>Thalassobaculaceae</taxon>
        <taxon>Thalassobaculum</taxon>
    </lineage>
</organism>
<evidence type="ECO:0000256" key="7">
    <source>
        <dbReference type="PIRSR" id="PIRSR600760-2"/>
    </source>
</evidence>
<dbReference type="GO" id="GO:0008441">
    <property type="term" value="F:3'(2'),5'-bisphosphate nucleotidase activity"/>
    <property type="evidence" value="ECO:0007669"/>
    <property type="project" value="UniProtKB-UniRule"/>
</dbReference>
<keyword evidence="9" id="KW-1185">Reference proteome</keyword>
<feature type="binding site" evidence="7">
    <location>
        <position position="70"/>
    </location>
    <ligand>
        <name>Mg(2+)</name>
        <dbReference type="ChEBI" id="CHEBI:18420"/>
        <label>1</label>
        <note>catalytic</note>
    </ligand>
</feature>
<evidence type="ECO:0000256" key="3">
    <source>
        <dbReference type="ARBA" id="ARBA00022519"/>
    </source>
</evidence>
<dbReference type="Proteomes" id="UP000630353">
    <property type="component" value="Unassembled WGS sequence"/>
</dbReference>
<feature type="binding site" evidence="6 7">
    <location>
        <position position="90"/>
    </location>
    <ligand>
        <name>Mg(2+)</name>
        <dbReference type="ChEBI" id="CHEBI:18420"/>
        <label>2</label>
    </ligand>
</feature>
<dbReference type="InterPro" id="IPR050725">
    <property type="entry name" value="CysQ/Inositol_MonoPase"/>
</dbReference>
<dbReference type="InterPro" id="IPR000760">
    <property type="entry name" value="Inositol_monophosphatase-like"/>
</dbReference>
<feature type="binding site" evidence="6">
    <location>
        <position position="92"/>
    </location>
    <ligand>
        <name>Mg(2+)</name>
        <dbReference type="ChEBI" id="CHEBI:18420"/>
        <label>1</label>
    </ligand>
</feature>
<dbReference type="CDD" id="cd01638">
    <property type="entry name" value="CysQ"/>
    <property type="match status" value="1"/>
</dbReference>
<keyword evidence="6 7" id="KW-0479">Metal-binding</keyword>
<dbReference type="Pfam" id="PF00459">
    <property type="entry name" value="Inositol_P"/>
    <property type="match status" value="1"/>
</dbReference>
<evidence type="ECO:0000313" key="9">
    <source>
        <dbReference type="Proteomes" id="UP000630353"/>
    </source>
</evidence>
<dbReference type="InterPro" id="IPR020550">
    <property type="entry name" value="Inositol_monophosphatase_CS"/>
</dbReference>
<feature type="binding site" evidence="6">
    <location>
        <position position="70"/>
    </location>
    <ligand>
        <name>substrate</name>
    </ligand>
</feature>
<feature type="binding site" evidence="6">
    <location>
        <position position="216"/>
    </location>
    <ligand>
        <name>substrate</name>
    </ligand>
</feature>
<gene>
    <name evidence="6" type="primary">cysQ</name>
    <name evidence="8" type="ORF">GCM10017083_24340</name>
</gene>
<dbReference type="AlphaFoldDB" id="A0A919CPT3"/>
<keyword evidence="4 6" id="KW-0378">Hydrolase</keyword>
<dbReference type="GO" id="GO:0050427">
    <property type="term" value="P:3'-phosphoadenosine 5'-phosphosulfate metabolic process"/>
    <property type="evidence" value="ECO:0007669"/>
    <property type="project" value="TreeGrafter"/>
</dbReference>
<dbReference type="InterPro" id="IPR006240">
    <property type="entry name" value="CysQ"/>
</dbReference>
<name>A0A919CPT3_9PROT</name>
<dbReference type="Gene3D" id="3.30.540.10">
    <property type="entry name" value="Fructose-1,6-Bisphosphatase, subunit A, domain 1"/>
    <property type="match status" value="1"/>
</dbReference>
<evidence type="ECO:0000256" key="5">
    <source>
        <dbReference type="ARBA" id="ARBA00023136"/>
    </source>
</evidence>
<feature type="binding site" evidence="6">
    <location>
        <position position="216"/>
    </location>
    <ligand>
        <name>Mg(2+)</name>
        <dbReference type="ChEBI" id="CHEBI:18420"/>
        <label>2</label>
    </ligand>
</feature>
<evidence type="ECO:0000256" key="1">
    <source>
        <dbReference type="ARBA" id="ARBA00005289"/>
    </source>
</evidence>
<dbReference type="GO" id="GO:0046854">
    <property type="term" value="P:phosphatidylinositol phosphate biosynthetic process"/>
    <property type="evidence" value="ECO:0007669"/>
    <property type="project" value="InterPro"/>
</dbReference>
<dbReference type="GO" id="GO:0005886">
    <property type="term" value="C:plasma membrane"/>
    <property type="evidence" value="ECO:0007669"/>
    <property type="project" value="UniProtKB-SubCell"/>
</dbReference>
<feature type="binding site" evidence="6">
    <location>
        <position position="90"/>
    </location>
    <ligand>
        <name>Mg(2+)</name>
        <dbReference type="ChEBI" id="CHEBI:18420"/>
        <label>1</label>
    </ligand>
</feature>
<comment type="catalytic activity">
    <reaction evidence="6">
        <text>adenosine 3',5'-bisphosphate + H2O = AMP + phosphate</text>
        <dbReference type="Rhea" id="RHEA:10040"/>
        <dbReference type="ChEBI" id="CHEBI:15377"/>
        <dbReference type="ChEBI" id="CHEBI:43474"/>
        <dbReference type="ChEBI" id="CHEBI:58343"/>
        <dbReference type="ChEBI" id="CHEBI:456215"/>
        <dbReference type="EC" id="3.1.3.7"/>
    </reaction>
</comment>
<keyword evidence="6 7" id="KW-0460">Magnesium</keyword>
<sequence>MSELDKAALLDRIAVLAREAGRVILPYYESDPIVGSKYDGSPVTAADRAAEAVIVPVLQSLTPDIPVVAEEAVAAGQIPDVSGGRFWLVDPLDGTKEFIQKRGDFTVNIGLVSDGGPVLGVVHTPVDGMLWAGAVGNGAWEEDGSGNRKPIAVRKADPAALTVVASKSHRNPALEAYIDSLPVKESVSRGSALKFCLVARGEADVYPRTGPTMEWDTAAGHAVLLAAGGSLTTFEGKPFLYSKPDFRNGFFIARGG</sequence>
<dbReference type="RefSeq" id="WP_189989830.1">
    <property type="nucleotide sequence ID" value="NZ_BMZS01000005.1"/>
</dbReference>
<dbReference type="NCBIfam" id="TIGR01331">
    <property type="entry name" value="bisphos_cysQ"/>
    <property type="match status" value="1"/>
</dbReference>
<comment type="caution">
    <text evidence="8">The sequence shown here is derived from an EMBL/GenBank/DDBJ whole genome shotgun (WGS) entry which is preliminary data.</text>
</comment>
<proteinExistence type="inferred from homology"/>
<feature type="binding site" evidence="7">
    <location>
        <position position="92"/>
    </location>
    <ligand>
        <name>Mg(2+)</name>
        <dbReference type="ChEBI" id="CHEBI:18420"/>
        <label>1</label>
        <note>catalytic</note>
    </ligand>
</feature>
<dbReference type="GO" id="GO:0000287">
    <property type="term" value="F:magnesium ion binding"/>
    <property type="evidence" value="ECO:0007669"/>
    <property type="project" value="UniProtKB-UniRule"/>
</dbReference>
<dbReference type="SUPFAM" id="SSF56655">
    <property type="entry name" value="Carbohydrate phosphatase"/>
    <property type="match status" value="1"/>
</dbReference>
<reference evidence="8" key="1">
    <citation type="journal article" date="2014" name="Int. J. Syst. Evol. Microbiol.">
        <title>Complete genome sequence of Corynebacterium casei LMG S-19264T (=DSM 44701T), isolated from a smear-ripened cheese.</title>
        <authorList>
            <consortium name="US DOE Joint Genome Institute (JGI-PGF)"/>
            <person name="Walter F."/>
            <person name="Albersmeier A."/>
            <person name="Kalinowski J."/>
            <person name="Ruckert C."/>
        </authorList>
    </citation>
    <scope>NUCLEOTIDE SEQUENCE</scope>
    <source>
        <strain evidence="8">KCTC 42651</strain>
    </source>
</reference>
<dbReference type="PANTHER" id="PTHR43028">
    <property type="entry name" value="3'(2'),5'-BISPHOSPHATE NUCLEOTIDASE 1"/>
    <property type="match status" value="1"/>
</dbReference>
<dbReference type="HAMAP" id="MF_02095">
    <property type="entry name" value="CysQ"/>
    <property type="match status" value="1"/>
</dbReference>